<reference evidence="2 3" key="1">
    <citation type="submission" date="2018-06" db="EMBL/GenBank/DDBJ databases">
        <title>A transcriptomic atlas of mushroom development highlights an independent origin of complex multicellularity.</title>
        <authorList>
            <consortium name="DOE Joint Genome Institute"/>
            <person name="Krizsan K."/>
            <person name="Almasi E."/>
            <person name="Merenyi Z."/>
            <person name="Sahu N."/>
            <person name="Viragh M."/>
            <person name="Koszo T."/>
            <person name="Mondo S."/>
            <person name="Kiss B."/>
            <person name="Balint B."/>
            <person name="Kues U."/>
            <person name="Barry K."/>
            <person name="Hegedus J.C."/>
            <person name="Henrissat B."/>
            <person name="Johnson J."/>
            <person name="Lipzen A."/>
            <person name="Ohm R."/>
            <person name="Nagy I."/>
            <person name="Pangilinan J."/>
            <person name="Yan J."/>
            <person name="Xiong Y."/>
            <person name="Grigoriev I.V."/>
            <person name="Hibbett D.S."/>
            <person name="Nagy L.G."/>
        </authorList>
    </citation>
    <scope>NUCLEOTIDE SEQUENCE [LARGE SCALE GENOMIC DNA]</scope>
    <source>
        <strain evidence="2 3">SZMC22713</strain>
    </source>
</reference>
<accession>A0A4Y7PHM6</accession>
<dbReference type="Proteomes" id="UP000294933">
    <property type="component" value="Unassembled WGS sequence"/>
</dbReference>
<feature type="region of interest" description="Disordered" evidence="1">
    <location>
        <begin position="138"/>
        <end position="161"/>
    </location>
</feature>
<evidence type="ECO:0000256" key="1">
    <source>
        <dbReference type="SAM" id="MobiDB-lite"/>
    </source>
</evidence>
<protein>
    <submittedName>
        <fullName evidence="2">Uncharacterized protein</fullName>
    </submittedName>
</protein>
<name>A0A4Y7PHM6_9AGAM</name>
<dbReference type="VEuPathDB" id="FungiDB:BD410DRAFT_699596"/>
<sequence length="748" mass="85909">VTISTDIDSVIYVTHELHISGIMKILTGPLKKAKAPINHHNHVYVKILPPPTEYQQSMGIHRTDWESQRTPLSRIPNTHFGEIGDFKVAIFFPRLMHQDDTNRRRWITRVPDVVHALFVEMVLYPALRKVGMKHQNAYWSHSPNDVRNRDGPNDTNTGKAYPVNNSQLIDLQGYIDYFIAQDAELAMFGSWFLVGDIRGCKQYTTVSTEHRAKGSKSTAWDALRNQYPALHWNHMLNPGNGALHLDLGVGIHPDDEDTAYVGVWRLDRLRESYDYGGFLSGRVHHAAQMLNCGGMQAEMSKSMEWATHVNFRSSYNLSFEVVRRDGGRPVYYCKDGDAYSGNRTYLQCMEKKIKLFRKAREKGFGVRDETRASGLAVRSMLEGAIEKAYAFLESDPIVWIPSRVWFGMLERRYRAIRATQLQLLRRDPLPSNLGILSAVLMHMVRAATITPIVMKAYLTHALQDLHQAEQMEMWGMFMIKCLDLRNDNIMPLVEGEDDDQVLRDCGGAVARKNIAQRRMERFMRKKGQVTPEFPLGENPTWEELNSAVKNKPEVVMREWVWNPVYDGHADAARLFVKMSRHIWFQAFEQDHFRAPSIPRIICLEDAMKAWSVRAIFASVLRPSFLASNADIEGATRQGKASASFVSLRKNLLFFPPTAEIKATSRWKTLMDYGYIRDYHRYLGEHGEEHIAALHDAIDYIFNHIHCLPCSTDMKIWQASKDTYGPIFRTNPAFYKIRGLRKGARTKET</sequence>
<evidence type="ECO:0000313" key="3">
    <source>
        <dbReference type="Proteomes" id="UP000294933"/>
    </source>
</evidence>
<evidence type="ECO:0000313" key="2">
    <source>
        <dbReference type="EMBL" id="TDL14059.1"/>
    </source>
</evidence>
<feature type="non-terminal residue" evidence="2">
    <location>
        <position position="748"/>
    </location>
</feature>
<organism evidence="2 3">
    <name type="scientific">Rickenella mellea</name>
    <dbReference type="NCBI Taxonomy" id="50990"/>
    <lineage>
        <taxon>Eukaryota</taxon>
        <taxon>Fungi</taxon>
        <taxon>Dikarya</taxon>
        <taxon>Basidiomycota</taxon>
        <taxon>Agaricomycotina</taxon>
        <taxon>Agaricomycetes</taxon>
        <taxon>Hymenochaetales</taxon>
        <taxon>Rickenellaceae</taxon>
        <taxon>Rickenella</taxon>
    </lineage>
</organism>
<dbReference type="OrthoDB" id="3243290at2759"/>
<dbReference type="STRING" id="50990.A0A4Y7PHM6"/>
<dbReference type="EMBL" id="ML170399">
    <property type="protein sequence ID" value="TDL14059.1"/>
    <property type="molecule type" value="Genomic_DNA"/>
</dbReference>
<dbReference type="AlphaFoldDB" id="A0A4Y7PHM6"/>
<keyword evidence="3" id="KW-1185">Reference proteome</keyword>
<feature type="non-terminal residue" evidence="2">
    <location>
        <position position="1"/>
    </location>
</feature>
<proteinExistence type="predicted"/>
<gene>
    <name evidence="2" type="ORF">BD410DRAFT_699596</name>
</gene>